<proteinExistence type="inferred from homology"/>
<dbReference type="InterPro" id="IPR000639">
    <property type="entry name" value="Epox_hydrolase-like"/>
</dbReference>
<evidence type="ECO:0000313" key="9">
    <source>
        <dbReference type="EMBL" id="KAL0275892.1"/>
    </source>
</evidence>
<dbReference type="InterPro" id="IPR016812">
    <property type="entry name" value="PPase_methylesterase_euk"/>
</dbReference>
<dbReference type="Gene3D" id="3.40.50.1820">
    <property type="entry name" value="alpha/beta hydrolase"/>
    <property type="match status" value="1"/>
</dbReference>
<feature type="active site" evidence="6">
    <location>
        <position position="348"/>
    </location>
</feature>
<feature type="region of interest" description="Disordered" evidence="7">
    <location>
        <begin position="258"/>
        <end position="278"/>
    </location>
</feature>
<dbReference type="InterPro" id="IPR029058">
    <property type="entry name" value="AB_hydrolase_fold"/>
</dbReference>
<dbReference type="AlphaFoldDB" id="A0AAW2I0M3"/>
<dbReference type="PIRSF" id="PIRSF022950">
    <property type="entry name" value="PPase_methylesterase_euk"/>
    <property type="match status" value="1"/>
</dbReference>
<dbReference type="GO" id="GO:0051723">
    <property type="term" value="F:protein methylesterase activity"/>
    <property type="evidence" value="ECO:0007669"/>
    <property type="project" value="UniProtKB-EC"/>
</dbReference>
<evidence type="ECO:0000256" key="4">
    <source>
        <dbReference type="ARBA" id="ARBA00049203"/>
    </source>
</evidence>
<evidence type="ECO:0000256" key="7">
    <source>
        <dbReference type="SAM" id="MobiDB-lite"/>
    </source>
</evidence>
<keyword evidence="2 5" id="KW-0719">Serine esterase</keyword>
<comment type="function">
    <text evidence="5">Demethylates proteins that have been reversibly carboxymethylated.</text>
</comment>
<evidence type="ECO:0000256" key="6">
    <source>
        <dbReference type="PIRSR" id="PIRSR022950-1"/>
    </source>
</evidence>
<dbReference type="PANTHER" id="PTHR14189">
    <property type="entry name" value="PROTEIN PHOSPHATASE METHYLESTERASE-1 RELATED"/>
    <property type="match status" value="1"/>
</dbReference>
<sequence length="385" mass="42503">MSALRKSVLKSRMPPITPMSRAAKRLTLKKRDYTPVEWNKYFETFNDVQVGSNSFRVYLRGSSGPVLVLLHGGGLSALGWSLFSESVTKMVKCRVMAIDLRGHGSTKTDDDFNLSAQQLSKDVGDIIETMYGDDPPPVIIMGHSMGGAIAVHTAHNNFVPSLIGLVVIDVVEGTALDALSSMQSFLRGRPKTFTSLENAIEWCVRSAQVRNLDSAKVSMPGQIVNCETGELAINDIVNSNTTNDSSTVSVSNPNQILEEESELTDQSQSSDSFKSPTETPKARYKWRIDLTKTEEHWPGWFKGLSNMFLNCSVPKLLLLAGIDTLDRELTVGQMQGKFQMQVLPQCGHAVHEDKPEKVAEVLASFMVRFKFAESTGDFQRSFPSC</sequence>
<evidence type="ECO:0000256" key="3">
    <source>
        <dbReference type="ARBA" id="ARBA00022801"/>
    </source>
</evidence>
<gene>
    <name evidence="9" type="ORF">PYX00_003613</name>
</gene>
<dbReference type="Pfam" id="PF12697">
    <property type="entry name" value="Abhydrolase_6"/>
    <property type="match status" value="2"/>
</dbReference>
<dbReference type="EMBL" id="JARGDH010000002">
    <property type="protein sequence ID" value="KAL0275892.1"/>
    <property type="molecule type" value="Genomic_DNA"/>
</dbReference>
<accession>A0AAW2I0M3</accession>
<evidence type="ECO:0000259" key="8">
    <source>
        <dbReference type="Pfam" id="PF12697"/>
    </source>
</evidence>
<keyword evidence="3 5" id="KW-0378">Hydrolase</keyword>
<feature type="active site" evidence="6">
    <location>
        <position position="144"/>
    </location>
</feature>
<comment type="catalytic activity">
    <reaction evidence="4">
        <text>[phosphatase 2A protein]-C-terminal L-leucine methyl ester + H2O = [phosphatase 2A protein]-C-terminal L-leucine + methanol + H(+)</text>
        <dbReference type="Rhea" id="RHEA:48548"/>
        <dbReference type="Rhea" id="RHEA-COMP:12134"/>
        <dbReference type="Rhea" id="RHEA-COMP:12135"/>
        <dbReference type="ChEBI" id="CHEBI:15377"/>
        <dbReference type="ChEBI" id="CHEBI:15378"/>
        <dbReference type="ChEBI" id="CHEBI:17790"/>
        <dbReference type="ChEBI" id="CHEBI:90516"/>
        <dbReference type="ChEBI" id="CHEBI:90517"/>
        <dbReference type="EC" id="3.1.1.89"/>
    </reaction>
</comment>
<evidence type="ECO:0000256" key="1">
    <source>
        <dbReference type="ARBA" id="ARBA00008645"/>
    </source>
</evidence>
<feature type="domain" description="AB hydrolase-1" evidence="8">
    <location>
        <begin position="277"/>
        <end position="361"/>
    </location>
</feature>
<dbReference type="EC" id="3.1.1.-" evidence="5"/>
<dbReference type="PANTHER" id="PTHR14189:SF0">
    <property type="entry name" value="PROTEIN PHOSPHATASE METHYLESTERASE 1"/>
    <property type="match status" value="1"/>
</dbReference>
<feature type="compositionally biased region" description="Polar residues" evidence="7">
    <location>
        <begin position="264"/>
        <end position="278"/>
    </location>
</feature>
<comment type="similarity">
    <text evidence="1 5">Belongs to the AB hydrolase superfamily.</text>
</comment>
<evidence type="ECO:0000256" key="2">
    <source>
        <dbReference type="ARBA" id="ARBA00022487"/>
    </source>
</evidence>
<dbReference type="SUPFAM" id="SSF53474">
    <property type="entry name" value="alpha/beta-Hydrolases"/>
    <property type="match status" value="1"/>
</dbReference>
<dbReference type="PRINTS" id="PR00412">
    <property type="entry name" value="EPOXHYDRLASE"/>
</dbReference>
<feature type="active site" evidence="6">
    <location>
        <position position="169"/>
    </location>
</feature>
<name>A0AAW2I0M3_9NEOP</name>
<feature type="domain" description="AB hydrolase-1" evidence="8">
    <location>
        <begin position="67"/>
        <end position="188"/>
    </location>
</feature>
<comment type="caution">
    <text evidence="9">The sequence shown here is derived from an EMBL/GenBank/DDBJ whole genome shotgun (WGS) entry which is preliminary data.</text>
</comment>
<dbReference type="InterPro" id="IPR000073">
    <property type="entry name" value="AB_hydrolase_1"/>
</dbReference>
<evidence type="ECO:0000256" key="5">
    <source>
        <dbReference type="PIRNR" id="PIRNR022950"/>
    </source>
</evidence>
<reference evidence="9" key="1">
    <citation type="journal article" date="2024" name="Gigascience">
        <title>Chromosome-level genome of the poultry shaft louse Menopon gallinae provides insight into the host-switching and adaptive evolution of parasitic lice.</title>
        <authorList>
            <person name="Xu Y."/>
            <person name="Ma L."/>
            <person name="Liu S."/>
            <person name="Liang Y."/>
            <person name="Liu Q."/>
            <person name="He Z."/>
            <person name="Tian L."/>
            <person name="Duan Y."/>
            <person name="Cai W."/>
            <person name="Li H."/>
            <person name="Song F."/>
        </authorList>
    </citation>
    <scope>NUCLEOTIDE SEQUENCE</scope>
    <source>
        <strain evidence="9">Cailab_2023a</strain>
    </source>
</reference>
<protein>
    <recommendedName>
        <fullName evidence="5">Protein phosphatase methylesterase 1</fullName>
        <shortName evidence="5">PME-1</shortName>
        <ecNumber evidence="5">3.1.1.-</ecNumber>
    </recommendedName>
</protein>
<organism evidence="9">
    <name type="scientific">Menopon gallinae</name>
    <name type="common">poultry shaft louse</name>
    <dbReference type="NCBI Taxonomy" id="328185"/>
    <lineage>
        <taxon>Eukaryota</taxon>
        <taxon>Metazoa</taxon>
        <taxon>Ecdysozoa</taxon>
        <taxon>Arthropoda</taxon>
        <taxon>Hexapoda</taxon>
        <taxon>Insecta</taxon>
        <taxon>Pterygota</taxon>
        <taxon>Neoptera</taxon>
        <taxon>Paraneoptera</taxon>
        <taxon>Psocodea</taxon>
        <taxon>Troctomorpha</taxon>
        <taxon>Phthiraptera</taxon>
        <taxon>Amblycera</taxon>
        <taxon>Menoponidae</taxon>
        <taxon>Menopon</taxon>
    </lineage>
</organism>